<dbReference type="EMBL" id="JAGFNK010000183">
    <property type="protein sequence ID" value="KAI9460746.1"/>
    <property type="molecule type" value="Genomic_DNA"/>
</dbReference>
<evidence type="ECO:0000313" key="2">
    <source>
        <dbReference type="Proteomes" id="UP001207468"/>
    </source>
</evidence>
<protein>
    <submittedName>
        <fullName evidence="1">Uncharacterized protein</fullName>
    </submittedName>
</protein>
<proteinExistence type="predicted"/>
<organism evidence="1 2">
    <name type="scientific">Russula earlei</name>
    <dbReference type="NCBI Taxonomy" id="71964"/>
    <lineage>
        <taxon>Eukaryota</taxon>
        <taxon>Fungi</taxon>
        <taxon>Dikarya</taxon>
        <taxon>Basidiomycota</taxon>
        <taxon>Agaricomycotina</taxon>
        <taxon>Agaricomycetes</taxon>
        <taxon>Russulales</taxon>
        <taxon>Russulaceae</taxon>
        <taxon>Russula</taxon>
    </lineage>
</organism>
<accession>A0ACC0U4X7</accession>
<gene>
    <name evidence="1" type="ORF">F5148DRAFT_251418</name>
</gene>
<evidence type="ECO:0000313" key="1">
    <source>
        <dbReference type="EMBL" id="KAI9460746.1"/>
    </source>
</evidence>
<comment type="caution">
    <text evidence="1">The sequence shown here is derived from an EMBL/GenBank/DDBJ whole genome shotgun (WGS) entry which is preliminary data.</text>
</comment>
<name>A0ACC0U4X7_9AGAM</name>
<dbReference type="Proteomes" id="UP001207468">
    <property type="component" value="Unassembled WGS sequence"/>
</dbReference>
<keyword evidence="2" id="KW-1185">Reference proteome</keyword>
<reference evidence="1" key="1">
    <citation type="submission" date="2021-03" db="EMBL/GenBank/DDBJ databases">
        <title>Evolutionary priming and transition to the ectomycorrhizal habit in an iconic lineage of mushroom-forming fungi: is preadaptation a requirement?</title>
        <authorList>
            <consortium name="DOE Joint Genome Institute"/>
            <person name="Looney B.P."/>
            <person name="Miyauchi S."/>
            <person name="Morin E."/>
            <person name="Drula E."/>
            <person name="Courty P.E."/>
            <person name="Chicoki N."/>
            <person name="Fauchery L."/>
            <person name="Kohler A."/>
            <person name="Kuo A."/>
            <person name="LaButti K."/>
            <person name="Pangilinan J."/>
            <person name="Lipzen A."/>
            <person name="Riley R."/>
            <person name="Andreopoulos W."/>
            <person name="He G."/>
            <person name="Johnson J."/>
            <person name="Barry K.W."/>
            <person name="Grigoriev I.V."/>
            <person name="Nagy L."/>
            <person name="Hibbett D."/>
            <person name="Henrissat B."/>
            <person name="Matheny P.B."/>
            <person name="Labbe J."/>
            <person name="Martin A.F."/>
        </authorList>
    </citation>
    <scope>NUCLEOTIDE SEQUENCE</scope>
    <source>
        <strain evidence="1">BPL698</strain>
    </source>
</reference>
<sequence length="470" mass="50443">MAQPAAPPTPQEVSRKLSIHSAVKPKPPPPHPSAAVSGTESDSDSGLFPDHGASGSAPPPLSAIAERRKAGEDSEDDEGDTGAWRTADVPRAAGDSDLRAGYLWKKGERRKTWKRRWFVLRPAHLAYYKTSAEYQLHRLLELQDVHTCTPVALKRREHTFGVVTATRTYYLQAESQEDARTWVTAIREAKEAQLASAATVAPLPASSSSSMPIQIPAGRPRLAALTPSPPSRTLHPITSSESEEASPKAQRAFAASSSPGMLLPSSSPRIGGPDASRVVMSGYITKMGKRRNWRKRWFLLNGEMLMYAGSHMDTKMHRQIPLSQILDAFEFDVPPSTAPPSHSRGGSDEVDQTLLKHTFKIVTTKRTLVLCAPSEEEEIQWLSAVRALIARRSDAGVVPGDVVQGSLAPKSGGFDHVAPGHGQMAAGSGSGGGMKNRREAPPRKISISGSGAGAFASGTTPIAEESVRRA</sequence>